<dbReference type="GO" id="GO:0005524">
    <property type="term" value="F:ATP binding"/>
    <property type="evidence" value="ECO:0007669"/>
    <property type="project" value="UniProtKB-KW"/>
</dbReference>
<dbReference type="SUPFAM" id="SSF140931">
    <property type="entry name" value="Fic-like"/>
    <property type="match status" value="1"/>
</dbReference>
<evidence type="ECO:0000256" key="7">
    <source>
        <dbReference type="ARBA" id="ARBA00048696"/>
    </source>
</evidence>
<evidence type="ECO:0000313" key="9">
    <source>
        <dbReference type="EMBL" id="SHK65925.1"/>
    </source>
</evidence>
<dbReference type="PROSITE" id="PS51459">
    <property type="entry name" value="FIDO"/>
    <property type="match status" value="1"/>
</dbReference>
<dbReference type="InterPro" id="IPR033788">
    <property type="entry name" value="VbhA-like"/>
</dbReference>
<accession>A0A1M6U9H6</accession>
<dbReference type="AlphaFoldDB" id="A0A1M6U9H6"/>
<keyword evidence="10" id="KW-1185">Reference proteome</keyword>
<evidence type="ECO:0000256" key="5">
    <source>
        <dbReference type="ARBA" id="ARBA00034531"/>
    </source>
</evidence>
<comment type="catalytic activity">
    <reaction evidence="6">
        <text>L-threonyl-[protein] + ATP = 3-O-(5'-adenylyl)-L-threonyl-[protein] + diphosphate</text>
        <dbReference type="Rhea" id="RHEA:54292"/>
        <dbReference type="Rhea" id="RHEA-COMP:11060"/>
        <dbReference type="Rhea" id="RHEA-COMP:13847"/>
        <dbReference type="ChEBI" id="CHEBI:30013"/>
        <dbReference type="ChEBI" id="CHEBI:30616"/>
        <dbReference type="ChEBI" id="CHEBI:33019"/>
        <dbReference type="ChEBI" id="CHEBI:138113"/>
        <dbReference type="EC" id="2.7.7.108"/>
    </reaction>
</comment>
<keyword evidence="4" id="KW-0067">ATP-binding</keyword>
<dbReference type="GO" id="GO:0051302">
    <property type="term" value="P:regulation of cell division"/>
    <property type="evidence" value="ECO:0007669"/>
    <property type="project" value="TreeGrafter"/>
</dbReference>
<dbReference type="EMBL" id="FRAW01000013">
    <property type="protein sequence ID" value="SHK65925.1"/>
    <property type="molecule type" value="Genomic_DNA"/>
</dbReference>
<protein>
    <recommendedName>
        <fullName evidence="5">protein adenylyltransferase</fullName>
        <ecNumber evidence="5">2.7.7.108</ecNumber>
    </recommendedName>
</protein>
<name>A0A1M6U9H6_9BACT</name>
<organism evidence="9 10">
    <name type="scientific">Fibrobacter intestinalis</name>
    <dbReference type="NCBI Taxonomy" id="28122"/>
    <lineage>
        <taxon>Bacteria</taxon>
        <taxon>Pseudomonadati</taxon>
        <taxon>Fibrobacterota</taxon>
        <taxon>Fibrobacteria</taxon>
        <taxon>Fibrobacterales</taxon>
        <taxon>Fibrobacteraceae</taxon>
        <taxon>Fibrobacter</taxon>
    </lineage>
</organism>
<evidence type="ECO:0000259" key="8">
    <source>
        <dbReference type="PROSITE" id="PS51459"/>
    </source>
</evidence>
<dbReference type="Gene3D" id="1.10.3290.10">
    <property type="entry name" value="Fido-like domain"/>
    <property type="match status" value="1"/>
</dbReference>
<evidence type="ECO:0000256" key="2">
    <source>
        <dbReference type="ARBA" id="ARBA00022695"/>
    </source>
</evidence>
<dbReference type="RefSeq" id="WP_073304083.1">
    <property type="nucleotide sequence ID" value="NZ_FRAW01000013.1"/>
</dbReference>
<evidence type="ECO:0000256" key="3">
    <source>
        <dbReference type="ARBA" id="ARBA00022741"/>
    </source>
</evidence>
<dbReference type="PANTHER" id="PTHR39560:SF1">
    <property type="entry name" value="PROTEIN ADENYLYLTRANSFERASE FIC-RELATED"/>
    <property type="match status" value="1"/>
</dbReference>
<dbReference type="EC" id="2.7.7.108" evidence="5"/>
<dbReference type="Proteomes" id="UP000184275">
    <property type="component" value="Unassembled WGS sequence"/>
</dbReference>
<sequence>MEKKKFELDFDEYIRHAEPSKQETSSAWSTAIGLQQVDGLVPSKYLFDTARRNIEGDITIDEVQKLIDSYYESKAEHNDEDETEEADKVSARIAKILCEKSFNFSPSYLIAIHRELFLGIYKFAGRIRDYDISKKEWVLNGASVMYGAAFELKTALDYDFEQERHFIYAGLSMDRIVEHLAYFISRLWQIHAFGEGNTRTTAVFTIQYLRSLGFKVSNDIFAKNSWYFRNALVRANYKNLQKGIDKNPEFLEKFFRNMLMGEHNELKNRFLHLDFKAENPNIDCKNANINYQNANIEFQRQIANAQKKALLELVRTTKLNTTREKSILRIIEKIDMGQVFGASDVMKAAGCKRTAASLILAQMLELKLTEKVIGHGKGKYRFKEYGEEK</sequence>
<keyword evidence="1" id="KW-0808">Transferase</keyword>
<dbReference type="PANTHER" id="PTHR39560">
    <property type="entry name" value="PROTEIN ADENYLYLTRANSFERASE FIC-RELATED"/>
    <property type="match status" value="1"/>
</dbReference>
<evidence type="ECO:0000256" key="1">
    <source>
        <dbReference type="ARBA" id="ARBA00022679"/>
    </source>
</evidence>
<proteinExistence type="predicted"/>
<keyword evidence="3" id="KW-0547">Nucleotide-binding</keyword>
<feature type="domain" description="Fido" evidence="8">
    <location>
        <begin position="104"/>
        <end position="253"/>
    </location>
</feature>
<gene>
    <name evidence="9" type="ORF">SAMN05720469_11315</name>
</gene>
<reference evidence="10" key="1">
    <citation type="submission" date="2016-11" db="EMBL/GenBank/DDBJ databases">
        <authorList>
            <person name="Varghese N."/>
            <person name="Submissions S."/>
        </authorList>
    </citation>
    <scope>NUCLEOTIDE SEQUENCE [LARGE SCALE GENOMIC DNA]</scope>
    <source>
        <strain evidence="10">UWOS</strain>
    </source>
</reference>
<evidence type="ECO:0000313" key="10">
    <source>
        <dbReference type="Proteomes" id="UP000184275"/>
    </source>
</evidence>
<comment type="catalytic activity">
    <reaction evidence="7">
        <text>L-tyrosyl-[protein] + ATP = O-(5'-adenylyl)-L-tyrosyl-[protein] + diphosphate</text>
        <dbReference type="Rhea" id="RHEA:54288"/>
        <dbReference type="Rhea" id="RHEA-COMP:10136"/>
        <dbReference type="Rhea" id="RHEA-COMP:13846"/>
        <dbReference type="ChEBI" id="CHEBI:30616"/>
        <dbReference type="ChEBI" id="CHEBI:33019"/>
        <dbReference type="ChEBI" id="CHEBI:46858"/>
        <dbReference type="ChEBI" id="CHEBI:83624"/>
        <dbReference type="EC" id="2.7.7.108"/>
    </reaction>
</comment>
<evidence type="ECO:0000256" key="4">
    <source>
        <dbReference type="ARBA" id="ARBA00022840"/>
    </source>
</evidence>
<dbReference type="GO" id="GO:0070733">
    <property type="term" value="F:AMPylase activity"/>
    <property type="evidence" value="ECO:0007669"/>
    <property type="project" value="UniProtKB-EC"/>
</dbReference>
<dbReference type="CDD" id="cd11586">
    <property type="entry name" value="VbhA_like"/>
    <property type="match status" value="1"/>
</dbReference>
<dbReference type="InterPro" id="IPR036597">
    <property type="entry name" value="Fido-like_dom_sf"/>
</dbReference>
<dbReference type="Pfam" id="PF02661">
    <property type="entry name" value="Fic"/>
    <property type="match status" value="1"/>
</dbReference>
<dbReference type="InterPro" id="IPR003812">
    <property type="entry name" value="Fido"/>
</dbReference>
<keyword evidence="2" id="KW-0548">Nucleotidyltransferase</keyword>
<evidence type="ECO:0000256" key="6">
    <source>
        <dbReference type="ARBA" id="ARBA00047939"/>
    </source>
</evidence>